<dbReference type="InterPro" id="IPR019734">
    <property type="entry name" value="TPR_rpt"/>
</dbReference>
<keyword evidence="6" id="KW-1185">Reference proteome</keyword>
<keyword evidence="4" id="KW-0732">Signal</keyword>
<dbReference type="Proteomes" id="UP000033121">
    <property type="component" value="Unassembled WGS sequence"/>
</dbReference>
<gene>
    <name evidence="5" type="ORF">FPE01S_01_10910</name>
</gene>
<dbReference type="PANTHER" id="PTHR44943">
    <property type="entry name" value="CELLULOSE SYNTHASE OPERON PROTEIN C"/>
    <property type="match status" value="1"/>
</dbReference>
<dbReference type="InterPro" id="IPR051685">
    <property type="entry name" value="Ycf3/AcsC/BcsC/TPR_MFPF"/>
</dbReference>
<evidence type="ECO:0000256" key="2">
    <source>
        <dbReference type="ARBA" id="ARBA00022803"/>
    </source>
</evidence>
<dbReference type="InterPro" id="IPR011990">
    <property type="entry name" value="TPR-like_helical_dom_sf"/>
</dbReference>
<dbReference type="OrthoDB" id="656781at2"/>
<evidence type="ECO:0000256" key="3">
    <source>
        <dbReference type="PROSITE-ProRule" id="PRU00339"/>
    </source>
</evidence>
<evidence type="ECO:0000313" key="5">
    <source>
        <dbReference type="EMBL" id="GAO42078.1"/>
    </source>
</evidence>
<keyword evidence="1" id="KW-0677">Repeat</keyword>
<name>A0A0E9MX48_9BACT</name>
<evidence type="ECO:0000256" key="1">
    <source>
        <dbReference type="ARBA" id="ARBA00022737"/>
    </source>
</evidence>
<dbReference type="SUPFAM" id="SSF48452">
    <property type="entry name" value="TPR-like"/>
    <property type="match status" value="1"/>
</dbReference>
<dbReference type="EMBL" id="BBWV01000001">
    <property type="protein sequence ID" value="GAO42078.1"/>
    <property type="molecule type" value="Genomic_DNA"/>
</dbReference>
<comment type="caution">
    <text evidence="5">The sequence shown here is derived from an EMBL/GenBank/DDBJ whole genome shotgun (WGS) entry which is preliminary data.</text>
</comment>
<sequence length="273" mass="30514">MKSIQLFLLLMLVSSAAFCQSLITMSNKCYKMVQAGNAANDSQQYDEALTTFEKVLSKCSAKDAKEQGNVGKAKALNGLKRYDEAIQAADLAIKASKNTSIAALFEKADAHFNQNNLTAATDDYNAIIALSEKNQNTKDRATIYSKLADLDWKQKKSTEAYQDIDKAIALDPANPAYLIQKGDFKVKEGALKAGFEYYDKALETTSDKPSVYKLRAIAFTNAMQGKHSTRDAKELATRMSAEEKKQFCEEWKRLFDTGYKNVNQDLYYTMICL</sequence>
<evidence type="ECO:0000256" key="4">
    <source>
        <dbReference type="SAM" id="SignalP"/>
    </source>
</evidence>
<evidence type="ECO:0000313" key="6">
    <source>
        <dbReference type="Proteomes" id="UP000033121"/>
    </source>
</evidence>
<accession>A0A0E9MX48</accession>
<dbReference type="Pfam" id="PF13181">
    <property type="entry name" value="TPR_8"/>
    <property type="match status" value="1"/>
</dbReference>
<dbReference type="PROSITE" id="PS50005">
    <property type="entry name" value="TPR"/>
    <property type="match status" value="1"/>
</dbReference>
<keyword evidence="2 3" id="KW-0802">TPR repeat</keyword>
<dbReference type="RefSeq" id="WP_046367839.1">
    <property type="nucleotide sequence ID" value="NZ_BBWV01000001.1"/>
</dbReference>
<feature type="signal peptide" evidence="4">
    <location>
        <begin position="1"/>
        <end position="19"/>
    </location>
</feature>
<dbReference type="Gene3D" id="1.25.40.10">
    <property type="entry name" value="Tetratricopeptide repeat domain"/>
    <property type="match status" value="2"/>
</dbReference>
<reference evidence="5 6" key="1">
    <citation type="submission" date="2015-04" db="EMBL/GenBank/DDBJ databases">
        <title>Whole genome shotgun sequence of Flavihumibacter petaseus NBRC 106054.</title>
        <authorList>
            <person name="Miyazawa S."/>
            <person name="Hosoyama A."/>
            <person name="Hashimoto M."/>
            <person name="Noguchi M."/>
            <person name="Tsuchikane K."/>
            <person name="Ohji S."/>
            <person name="Yamazoe A."/>
            <person name="Ichikawa N."/>
            <person name="Kimura A."/>
            <person name="Fujita N."/>
        </authorList>
    </citation>
    <scope>NUCLEOTIDE SEQUENCE [LARGE SCALE GENOMIC DNA]</scope>
    <source>
        <strain evidence="5 6">NBRC 106054</strain>
    </source>
</reference>
<dbReference type="Pfam" id="PF13432">
    <property type="entry name" value="TPR_16"/>
    <property type="match status" value="1"/>
</dbReference>
<protein>
    <submittedName>
        <fullName evidence="5">Uncharacterized protein</fullName>
    </submittedName>
</protein>
<dbReference type="STRING" id="1220578.FPE01S_01_10910"/>
<organism evidence="5 6">
    <name type="scientific">Flavihumibacter petaseus NBRC 106054</name>
    <dbReference type="NCBI Taxonomy" id="1220578"/>
    <lineage>
        <taxon>Bacteria</taxon>
        <taxon>Pseudomonadati</taxon>
        <taxon>Bacteroidota</taxon>
        <taxon>Chitinophagia</taxon>
        <taxon>Chitinophagales</taxon>
        <taxon>Chitinophagaceae</taxon>
        <taxon>Flavihumibacter</taxon>
    </lineage>
</organism>
<dbReference type="AlphaFoldDB" id="A0A0E9MX48"/>
<feature type="chain" id="PRO_5002429928" evidence="4">
    <location>
        <begin position="20"/>
        <end position="273"/>
    </location>
</feature>
<dbReference type="PANTHER" id="PTHR44943:SF8">
    <property type="entry name" value="TPR REPEAT-CONTAINING PROTEIN MJ0263"/>
    <property type="match status" value="1"/>
</dbReference>
<feature type="repeat" description="TPR" evidence="3">
    <location>
        <begin position="141"/>
        <end position="174"/>
    </location>
</feature>
<proteinExistence type="predicted"/>
<dbReference type="SMART" id="SM00028">
    <property type="entry name" value="TPR"/>
    <property type="match status" value="5"/>
</dbReference>